<evidence type="ECO:0000313" key="2">
    <source>
        <dbReference type="EMBL" id="PIK48440.1"/>
    </source>
</evidence>
<dbReference type="AlphaFoldDB" id="A0A2G8KKF3"/>
<accession>A0A2G8KKF3</accession>
<evidence type="ECO:0000313" key="3">
    <source>
        <dbReference type="Proteomes" id="UP000230750"/>
    </source>
</evidence>
<feature type="compositionally biased region" description="Polar residues" evidence="1">
    <location>
        <begin position="204"/>
        <end position="214"/>
    </location>
</feature>
<feature type="compositionally biased region" description="Basic residues" evidence="1">
    <location>
        <begin position="149"/>
        <end position="172"/>
    </location>
</feature>
<dbReference type="PANTHER" id="PTHR16065:SF2">
    <property type="entry name" value="COILED-COIL DOMAIN CONTAINING 198"/>
    <property type="match status" value="1"/>
</dbReference>
<evidence type="ECO:0000256" key="1">
    <source>
        <dbReference type="SAM" id="MobiDB-lite"/>
    </source>
</evidence>
<feature type="region of interest" description="Disordered" evidence="1">
    <location>
        <begin position="1"/>
        <end position="100"/>
    </location>
</feature>
<name>A0A2G8KKF3_STIJA</name>
<dbReference type="OrthoDB" id="10046941at2759"/>
<dbReference type="EMBL" id="MRZV01000522">
    <property type="protein sequence ID" value="PIK48440.1"/>
    <property type="molecule type" value="Genomic_DNA"/>
</dbReference>
<reference evidence="2 3" key="1">
    <citation type="journal article" date="2017" name="PLoS Biol.">
        <title>The sea cucumber genome provides insights into morphological evolution and visceral regeneration.</title>
        <authorList>
            <person name="Zhang X."/>
            <person name="Sun L."/>
            <person name="Yuan J."/>
            <person name="Sun Y."/>
            <person name="Gao Y."/>
            <person name="Zhang L."/>
            <person name="Li S."/>
            <person name="Dai H."/>
            <person name="Hamel J.F."/>
            <person name="Liu C."/>
            <person name="Yu Y."/>
            <person name="Liu S."/>
            <person name="Lin W."/>
            <person name="Guo K."/>
            <person name="Jin S."/>
            <person name="Xu P."/>
            <person name="Storey K.B."/>
            <person name="Huan P."/>
            <person name="Zhang T."/>
            <person name="Zhou Y."/>
            <person name="Zhang J."/>
            <person name="Lin C."/>
            <person name="Li X."/>
            <person name="Xing L."/>
            <person name="Huo D."/>
            <person name="Sun M."/>
            <person name="Wang L."/>
            <person name="Mercier A."/>
            <person name="Li F."/>
            <person name="Yang H."/>
            <person name="Xiang J."/>
        </authorList>
    </citation>
    <scope>NUCLEOTIDE SEQUENCE [LARGE SCALE GENOMIC DNA]</scope>
    <source>
        <strain evidence="2">Shaxun</strain>
        <tissue evidence="2">Muscle</tissue>
    </source>
</reference>
<sequence>MGCGSSTDSVKSESKASLGTAVSSRASSSTRTPTLRNKARVAPEAFIDTGTPTLAKKQVDDQSRDSGIDSAKTTDGRSRESEAGDTVNSKIDAINNHNDNQVSKKAVAFDVTLGDGQVESIIGVHPPRRLQKLENSPRPILTLEELDKRKKIRRRRKKALEKKATSSKRSSRRRNDLIAAVKFSQEHQQQVTARKVSKAATWSVDRSVQQSGST</sequence>
<feature type="compositionally biased region" description="Low complexity" evidence="1">
    <location>
        <begin position="17"/>
        <end position="36"/>
    </location>
</feature>
<comment type="caution">
    <text evidence="2">The sequence shown here is derived from an EMBL/GenBank/DDBJ whole genome shotgun (WGS) entry which is preliminary data.</text>
</comment>
<protein>
    <submittedName>
        <fullName evidence="2">Putative zinc finger CCCH domain-containing protein 13</fullName>
    </submittedName>
</protein>
<keyword evidence="3" id="KW-1185">Reference proteome</keyword>
<feature type="compositionally biased region" description="Basic and acidic residues" evidence="1">
    <location>
        <begin position="57"/>
        <end position="82"/>
    </location>
</feature>
<dbReference type="Proteomes" id="UP000230750">
    <property type="component" value="Unassembled WGS sequence"/>
</dbReference>
<dbReference type="PANTHER" id="PTHR16065">
    <property type="entry name" value="COILED-COIL DOMAIN CONTAINING 198"/>
    <property type="match status" value="1"/>
</dbReference>
<proteinExistence type="predicted"/>
<feature type="region of interest" description="Disordered" evidence="1">
    <location>
        <begin position="144"/>
        <end position="214"/>
    </location>
</feature>
<organism evidence="2 3">
    <name type="scientific">Stichopus japonicus</name>
    <name type="common">Sea cucumber</name>
    <dbReference type="NCBI Taxonomy" id="307972"/>
    <lineage>
        <taxon>Eukaryota</taxon>
        <taxon>Metazoa</taxon>
        <taxon>Echinodermata</taxon>
        <taxon>Eleutherozoa</taxon>
        <taxon>Echinozoa</taxon>
        <taxon>Holothuroidea</taxon>
        <taxon>Aspidochirotacea</taxon>
        <taxon>Aspidochirotida</taxon>
        <taxon>Stichopodidae</taxon>
        <taxon>Apostichopus</taxon>
    </lineage>
</organism>
<gene>
    <name evidence="2" type="ORF">BSL78_14688</name>
</gene>
<dbReference type="InterPro" id="IPR029235">
    <property type="entry name" value="FAME"/>
</dbReference>